<dbReference type="GO" id="GO:0004519">
    <property type="term" value="F:endonuclease activity"/>
    <property type="evidence" value="ECO:0007669"/>
    <property type="project" value="UniProtKB-KW"/>
</dbReference>
<keyword evidence="2" id="KW-0732">Signal</keyword>
<dbReference type="Pfam" id="PF03372">
    <property type="entry name" value="Exo_endo_phos"/>
    <property type="match status" value="1"/>
</dbReference>
<feature type="compositionally biased region" description="Low complexity" evidence="1">
    <location>
        <begin position="41"/>
        <end position="73"/>
    </location>
</feature>
<evidence type="ECO:0000259" key="3">
    <source>
        <dbReference type="Pfam" id="PF03372"/>
    </source>
</evidence>
<dbReference type="PANTHER" id="PTHR12121:SF36">
    <property type="entry name" value="ENDONUCLEASE_EXONUCLEASE_PHOSPHATASE DOMAIN-CONTAINING PROTEIN"/>
    <property type="match status" value="1"/>
</dbReference>
<evidence type="ECO:0000313" key="4">
    <source>
        <dbReference type="EMBL" id="GID62385.1"/>
    </source>
</evidence>
<dbReference type="Proteomes" id="UP000619479">
    <property type="component" value="Unassembled WGS sequence"/>
</dbReference>
<dbReference type="SUPFAM" id="SSF56219">
    <property type="entry name" value="DNase I-like"/>
    <property type="match status" value="1"/>
</dbReference>
<dbReference type="PANTHER" id="PTHR12121">
    <property type="entry name" value="CARBON CATABOLITE REPRESSOR PROTEIN 4"/>
    <property type="match status" value="1"/>
</dbReference>
<dbReference type="InterPro" id="IPR005135">
    <property type="entry name" value="Endo/exonuclease/phosphatase"/>
</dbReference>
<organism evidence="4 5">
    <name type="scientific">Actinoplanes cyaneus</name>
    <dbReference type="NCBI Taxonomy" id="52696"/>
    <lineage>
        <taxon>Bacteria</taxon>
        <taxon>Bacillati</taxon>
        <taxon>Actinomycetota</taxon>
        <taxon>Actinomycetes</taxon>
        <taxon>Micromonosporales</taxon>
        <taxon>Micromonosporaceae</taxon>
        <taxon>Actinoplanes</taxon>
    </lineage>
</organism>
<evidence type="ECO:0000256" key="2">
    <source>
        <dbReference type="SAM" id="SignalP"/>
    </source>
</evidence>
<evidence type="ECO:0000313" key="5">
    <source>
        <dbReference type="Proteomes" id="UP000619479"/>
    </source>
</evidence>
<name>A0A919IAA8_9ACTN</name>
<keyword evidence="4" id="KW-0378">Hydrolase</keyword>
<gene>
    <name evidence="4" type="ORF">Acy02nite_02660</name>
</gene>
<comment type="caution">
    <text evidence="4">The sequence shown here is derived from an EMBL/GenBank/DDBJ whole genome shotgun (WGS) entry which is preliminary data.</text>
</comment>
<dbReference type="Gene3D" id="3.60.10.10">
    <property type="entry name" value="Endonuclease/exonuclease/phosphatase"/>
    <property type="match status" value="1"/>
</dbReference>
<dbReference type="InterPro" id="IPR050410">
    <property type="entry name" value="CCR4/nocturin_mRNA_transcr"/>
</dbReference>
<feature type="domain" description="Endonuclease/exonuclease/phosphatase" evidence="3">
    <location>
        <begin position="89"/>
        <end position="332"/>
    </location>
</feature>
<evidence type="ECO:0000256" key="1">
    <source>
        <dbReference type="SAM" id="MobiDB-lite"/>
    </source>
</evidence>
<dbReference type="AlphaFoldDB" id="A0A919IAA8"/>
<sequence length="342" mass="36833">MVGAVPIRGVRPLALLALALTCLPAAGCDHVVAAPAPSPSPARTAPAPSQSTPVSLAPPRSPAATPSPVSSSALDLLTGPARPSDLDVMTFNLRYASEAGANTWTQRRPVMRELLDDERPDLIGTQEGFATQLRDVAADLGRDYSYLGLGRDGGDRGEHMAIFYDTTRLRAVESGDFWLSETPEVPASTSWGTARPRMVTWALFEDPRTGKRFYAANTHLDNVSENARRHGAALIAGRLAVFERLPIVLTGDFNSPATAVSEVHRTLVDRAGLQDVWATAPVRGPAYATIHNYGPLIADGERDDWILTTRGVTAVAALMNTYRRAGRYPSDHLPVQARLRLP</sequence>
<dbReference type="EMBL" id="BOMH01000002">
    <property type="protein sequence ID" value="GID62385.1"/>
    <property type="molecule type" value="Genomic_DNA"/>
</dbReference>
<feature type="chain" id="PRO_5038911303" evidence="2">
    <location>
        <begin position="28"/>
        <end position="342"/>
    </location>
</feature>
<feature type="signal peptide" evidence="2">
    <location>
        <begin position="1"/>
        <end position="27"/>
    </location>
</feature>
<reference evidence="4" key="1">
    <citation type="submission" date="2021-01" db="EMBL/GenBank/DDBJ databases">
        <title>Whole genome shotgun sequence of Actinoplanes cyaneus NBRC 14990.</title>
        <authorList>
            <person name="Komaki H."/>
            <person name="Tamura T."/>
        </authorList>
    </citation>
    <scope>NUCLEOTIDE SEQUENCE</scope>
    <source>
        <strain evidence="4">NBRC 14990</strain>
    </source>
</reference>
<protein>
    <submittedName>
        <fullName evidence="4">Endonuclease</fullName>
    </submittedName>
</protein>
<dbReference type="InterPro" id="IPR036691">
    <property type="entry name" value="Endo/exonu/phosph_ase_sf"/>
</dbReference>
<keyword evidence="4" id="KW-0540">Nuclease</keyword>
<keyword evidence="5" id="KW-1185">Reference proteome</keyword>
<dbReference type="CDD" id="cd09083">
    <property type="entry name" value="EEP-1"/>
    <property type="match status" value="1"/>
</dbReference>
<accession>A0A919IAA8</accession>
<dbReference type="GO" id="GO:0000175">
    <property type="term" value="F:3'-5'-RNA exonuclease activity"/>
    <property type="evidence" value="ECO:0007669"/>
    <property type="project" value="TreeGrafter"/>
</dbReference>
<proteinExistence type="predicted"/>
<feature type="region of interest" description="Disordered" evidence="1">
    <location>
        <begin position="37"/>
        <end position="76"/>
    </location>
</feature>
<keyword evidence="4" id="KW-0255">Endonuclease</keyword>